<dbReference type="AlphaFoldDB" id="A0A382Z119"/>
<organism evidence="1">
    <name type="scientific">marine metagenome</name>
    <dbReference type="NCBI Taxonomy" id="408172"/>
    <lineage>
        <taxon>unclassified sequences</taxon>
        <taxon>metagenomes</taxon>
        <taxon>ecological metagenomes</taxon>
    </lineage>
</organism>
<accession>A0A382Z119</accession>
<protein>
    <recommendedName>
        <fullName evidence="2">Cupin type-1 domain-containing protein</fullName>
    </recommendedName>
</protein>
<proteinExistence type="predicted"/>
<sequence length="145" mass="16078">TFADPDAIAAAVRPFGTGDETLYEDEQVSVYWVSFAPHELVPPHNHKMPAFLGVYQGVEINRLYRRARTGSLEEIKQKRLLPGDTLSLGGEGIHAVYAEGDAPSLGLHVYLGSLSTIERELFDSETGESMSFTTENYHKLVRPLD</sequence>
<evidence type="ECO:0008006" key="2">
    <source>
        <dbReference type="Google" id="ProtNLM"/>
    </source>
</evidence>
<evidence type="ECO:0000313" key="1">
    <source>
        <dbReference type="EMBL" id="SVD89202.1"/>
    </source>
</evidence>
<dbReference type="SUPFAM" id="SSF51182">
    <property type="entry name" value="RmlC-like cupins"/>
    <property type="match status" value="1"/>
</dbReference>
<name>A0A382Z119_9ZZZZ</name>
<dbReference type="Gene3D" id="2.60.120.10">
    <property type="entry name" value="Jelly Rolls"/>
    <property type="match status" value="1"/>
</dbReference>
<dbReference type="EMBL" id="UINC01180150">
    <property type="protein sequence ID" value="SVD89202.1"/>
    <property type="molecule type" value="Genomic_DNA"/>
</dbReference>
<reference evidence="1" key="1">
    <citation type="submission" date="2018-05" db="EMBL/GenBank/DDBJ databases">
        <authorList>
            <person name="Lanie J.A."/>
            <person name="Ng W.-L."/>
            <person name="Kazmierczak K.M."/>
            <person name="Andrzejewski T.M."/>
            <person name="Davidsen T.M."/>
            <person name="Wayne K.J."/>
            <person name="Tettelin H."/>
            <person name="Glass J.I."/>
            <person name="Rusch D."/>
            <person name="Podicherti R."/>
            <person name="Tsui H.-C.T."/>
            <person name="Winkler M.E."/>
        </authorList>
    </citation>
    <scope>NUCLEOTIDE SEQUENCE</scope>
</reference>
<dbReference type="InterPro" id="IPR014710">
    <property type="entry name" value="RmlC-like_jellyroll"/>
</dbReference>
<feature type="non-terminal residue" evidence="1">
    <location>
        <position position="1"/>
    </location>
</feature>
<dbReference type="InterPro" id="IPR011051">
    <property type="entry name" value="RmlC_Cupin_sf"/>
</dbReference>
<gene>
    <name evidence="1" type="ORF">METZ01_LOCUS442056</name>
</gene>